<dbReference type="AlphaFoldDB" id="A0AAV7KTK1"/>
<comment type="caution">
    <text evidence="1">The sequence shown here is derived from an EMBL/GenBank/DDBJ whole genome shotgun (WGS) entry which is preliminary data.</text>
</comment>
<dbReference type="EMBL" id="JANPWB010000016">
    <property type="protein sequence ID" value="KAJ1082587.1"/>
    <property type="molecule type" value="Genomic_DNA"/>
</dbReference>
<gene>
    <name evidence="1" type="ORF">NDU88_002752</name>
</gene>
<dbReference type="Proteomes" id="UP001066276">
    <property type="component" value="Chromosome 12"/>
</dbReference>
<reference evidence="1" key="1">
    <citation type="journal article" date="2022" name="bioRxiv">
        <title>Sequencing and chromosome-scale assembly of the giantPleurodeles waltlgenome.</title>
        <authorList>
            <person name="Brown T."/>
            <person name="Elewa A."/>
            <person name="Iarovenko S."/>
            <person name="Subramanian E."/>
            <person name="Araus A.J."/>
            <person name="Petzold A."/>
            <person name="Susuki M."/>
            <person name="Suzuki K.-i.T."/>
            <person name="Hayashi T."/>
            <person name="Toyoda A."/>
            <person name="Oliveira C."/>
            <person name="Osipova E."/>
            <person name="Leigh N.D."/>
            <person name="Simon A."/>
            <person name="Yun M.H."/>
        </authorList>
    </citation>
    <scope>NUCLEOTIDE SEQUENCE</scope>
    <source>
        <strain evidence="1">20211129_DDA</strain>
        <tissue evidence="1">Liver</tissue>
    </source>
</reference>
<sequence length="140" mass="14287">MAHPRAGGQLSFSPHGSGSIIFSVSSAVSVPSFAMAVPEITPPCWGGGESGGKAMLPGYGRAPALTASSPLQVLRGGWQETGSEVIPVCWGTCWVVGDSFDAVYRLGSCWGAARNAGAPTPPVACDARMCKWLQAAGPLP</sequence>
<proteinExistence type="predicted"/>
<accession>A0AAV7KTK1</accession>
<organism evidence="1 2">
    <name type="scientific">Pleurodeles waltl</name>
    <name type="common">Iberian ribbed newt</name>
    <dbReference type="NCBI Taxonomy" id="8319"/>
    <lineage>
        <taxon>Eukaryota</taxon>
        <taxon>Metazoa</taxon>
        <taxon>Chordata</taxon>
        <taxon>Craniata</taxon>
        <taxon>Vertebrata</taxon>
        <taxon>Euteleostomi</taxon>
        <taxon>Amphibia</taxon>
        <taxon>Batrachia</taxon>
        <taxon>Caudata</taxon>
        <taxon>Salamandroidea</taxon>
        <taxon>Salamandridae</taxon>
        <taxon>Pleurodelinae</taxon>
        <taxon>Pleurodeles</taxon>
    </lineage>
</organism>
<evidence type="ECO:0000313" key="1">
    <source>
        <dbReference type="EMBL" id="KAJ1082587.1"/>
    </source>
</evidence>
<name>A0AAV7KTK1_PLEWA</name>
<keyword evidence="2" id="KW-1185">Reference proteome</keyword>
<protein>
    <submittedName>
        <fullName evidence="1">Uncharacterized protein</fullName>
    </submittedName>
</protein>
<evidence type="ECO:0000313" key="2">
    <source>
        <dbReference type="Proteomes" id="UP001066276"/>
    </source>
</evidence>